<protein>
    <submittedName>
        <fullName evidence="2">Uncharacterized protein</fullName>
    </submittedName>
</protein>
<evidence type="ECO:0000256" key="1">
    <source>
        <dbReference type="SAM" id="MobiDB-lite"/>
    </source>
</evidence>
<name>A0A433J6R8_9PROT</name>
<dbReference type="EMBL" id="RZIJ01000013">
    <property type="protein sequence ID" value="RUQ68862.1"/>
    <property type="molecule type" value="Genomic_DNA"/>
</dbReference>
<evidence type="ECO:0000313" key="3">
    <source>
        <dbReference type="Proteomes" id="UP000280346"/>
    </source>
</evidence>
<sequence length="295" mass="30891">MSLLPNILRLLLLLLTPLWLSLAAQGLGLRWSLPAVLSDWLQLEKTVDPASLPPPGWRESGYLAANPDVAAAVRDGRMSSGYAHYLQSGRAENRPGGFRTAPVPAPPSVSASAPAPAPIPEPPPRTAAIAEPAPAVPAPPPKPRPEPQPDPAPHSEPSRPASPPAPAPEMRASPKPATGVQVARIRTGNSDGAVRVVLDLDRAPRFEPPSRRPDGSLAVTLPGTDWRAAPAGRLPATEFTYRVENTGTSSRLIIKGPAPLASKGITALPPDGERGHRLVIDVATAKPVQGKPARP</sequence>
<dbReference type="AlphaFoldDB" id="A0A433J6R8"/>
<gene>
    <name evidence="2" type="ORF">EJ913_16945</name>
</gene>
<keyword evidence="3" id="KW-1185">Reference proteome</keyword>
<dbReference type="Proteomes" id="UP000280346">
    <property type="component" value="Unassembled WGS sequence"/>
</dbReference>
<feature type="region of interest" description="Disordered" evidence="1">
    <location>
        <begin position="89"/>
        <end position="192"/>
    </location>
</feature>
<feature type="compositionally biased region" description="Pro residues" evidence="1">
    <location>
        <begin position="134"/>
        <end position="167"/>
    </location>
</feature>
<reference evidence="2 3" key="1">
    <citation type="submission" date="2018-12" db="EMBL/GenBank/DDBJ databases">
        <authorList>
            <person name="Yang Y."/>
        </authorList>
    </citation>
    <scope>NUCLEOTIDE SEQUENCE [LARGE SCALE GENOMIC DNA]</scope>
    <source>
        <strain evidence="2 3">GSF71</strain>
    </source>
</reference>
<accession>A0A433J6R8</accession>
<proteinExistence type="predicted"/>
<evidence type="ECO:0000313" key="2">
    <source>
        <dbReference type="EMBL" id="RUQ68862.1"/>
    </source>
</evidence>
<organism evidence="2 3">
    <name type="scientific">Azospirillum doebereinerae</name>
    <dbReference type="NCBI Taxonomy" id="92933"/>
    <lineage>
        <taxon>Bacteria</taxon>
        <taxon>Pseudomonadati</taxon>
        <taxon>Pseudomonadota</taxon>
        <taxon>Alphaproteobacteria</taxon>
        <taxon>Rhodospirillales</taxon>
        <taxon>Azospirillaceae</taxon>
        <taxon>Azospirillum</taxon>
    </lineage>
</organism>
<feature type="compositionally biased region" description="Pro residues" evidence="1">
    <location>
        <begin position="115"/>
        <end position="125"/>
    </location>
</feature>
<dbReference type="OrthoDB" id="8435941at2"/>
<comment type="caution">
    <text evidence="2">The sequence shown here is derived from an EMBL/GenBank/DDBJ whole genome shotgun (WGS) entry which is preliminary data.</text>
</comment>